<evidence type="ECO:0000313" key="3">
    <source>
        <dbReference type="Proteomes" id="UP000182444"/>
    </source>
</evidence>
<feature type="compositionally biased region" description="Basic and acidic residues" evidence="1">
    <location>
        <begin position="280"/>
        <end position="296"/>
    </location>
</feature>
<evidence type="ECO:0000313" key="2">
    <source>
        <dbReference type="EMBL" id="AOW05128.1"/>
    </source>
</evidence>
<dbReference type="GeneID" id="2912490"/>
<feature type="compositionally biased region" description="Basic and acidic residues" evidence="1">
    <location>
        <begin position="33"/>
        <end position="47"/>
    </location>
</feature>
<protein>
    <submittedName>
        <fullName evidence="2">Uncharacterized protein</fullName>
    </submittedName>
</protein>
<organism evidence="2 3">
    <name type="scientific">Yarrowia lipolytica</name>
    <name type="common">Candida lipolytica</name>
    <dbReference type="NCBI Taxonomy" id="4952"/>
    <lineage>
        <taxon>Eukaryota</taxon>
        <taxon>Fungi</taxon>
        <taxon>Dikarya</taxon>
        <taxon>Ascomycota</taxon>
        <taxon>Saccharomycotina</taxon>
        <taxon>Dipodascomycetes</taxon>
        <taxon>Dipodascales</taxon>
        <taxon>Dipodascales incertae sedis</taxon>
        <taxon>Yarrowia</taxon>
    </lineage>
</organism>
<dbReference type="AlphaFoldDB" id="A0A1D8NHM3"/>
<evidence type="ECO:0000256" key="1">
    <source>
        <dbReference type="SAM" id="MobiDB-lite"/>
    </source>
</evidence>
<dbReference type="EMBL" id="CP017557">
    <property type="protein sequence ID" value="AOW05128.1"/>
    <property type="molecule type" value="Genomic_DNA"/>
</dbReference>
<name>A0A1D8NHM3_YARLL</name>
<gene>
    <name evidence="2" type="ORF">YALI1_E10295g</name>
</gene>
<proteinExistence type="predicted"/>
<feature type="region of interest" description="Disordered" evidence="1">
    <location>
        <begin position="24"/>
        <end position="50"/>
    </location>
</feature>
<dbReference type="VEuPathDB" id="FungiDB:YALI1_E10295g"/>
<dbReference type="VEuPathDB" id="FungiDB:YALI0_E08470g"/>
<accession>A0A1D8NHM3</accession>
<dbReference type="RefSeq" id="XP_503696.3">
    <property type="nucleotide sequence ID" value="XM_503696.3"/>
</dbReference>
<sequence>MAKINPNPRATRRGVADYVRPGTRIARPSHHTPTIERNTRDTNHTESDATVPQQCIRVEVIAEKPSTRPLPRTFETMLAFYGILFMSTLASVVTRDTYLKIASYMCSLTSTEMNTRYWFRTFTRRNKHLFDDTMETLKKLPSMVQPVDIYGMDSTWLSDDGHVDLHTAPVTTKMEWLKTFLKDTDNGGVLRMLVVPYHEGLEEFVAACLVNYVLVSHESTTYVLGDDTDIHDMEAHSISVGVPEPEVIGVDAVDPNSQRLDSPAPAEGSDNADACGSTDTDTRDDSSNDNKQHPGDIPETADTEDTITEPPSSQLVIVSRKSTEEEEGVTVCTEFSDKALSYPSGDVLKLLEHTLEERTKLIMKVITMEKELRAARGG</sequence>
<dbReference type="Proteomes" id="UP000182444">
    <property type="component" value="Chromosome 1E"/>
</dbReference>
<reference evidence="2 3" key="1">
    <citation type="journal article" date="2016" name="PLoS ONE">
        <title>Sequence Assembly of Yarrowia lipolytica Strain W29/CLIB89 Shows Transposable Element Diversity.</title>
        <authorList>
            <person name="Magnan C."/>
            <person name="Yu J."/>
            <person name="Chang I."/>
            <person name="Jahn E."/>
            <person name="Kanomata Y."/>
            <person name="Wu J."/>
            <person name="Zeller M."/>
            <person name="Oakes M."/>
            <person name="Baldi P."/>
            <person name="Sandmeyer S."/>
        </authorList>
    </citation>
    <scope>NUCLEOTIDE SEQUENCE [LARGE SCALE GENOMIC DNA]</scope>
    <source>
        <strain evidence="3">CLIB89(W29)</strain>
    </source>
</reference>
<feature type="region of interest" description="Disordered" evidence="1">
    <location>
        <begin position="254"/>
        <end position="314"/>
    </location>
</feature>
<dbReference type="KEGG" id="yli:2912490"/>